<dbReference type="GeneID" id="54299040"/>
<dbReference type="EMBL" id="ML995608">
    <property type="protein sequence ID" value="KAF2135280.1"/>
    <property type="molecule type" value="Genomic_DNA"/>
</dbReference>
<feature type="region of interest" description="Disordered" evidence="1">
    <location>
        <begin position="1"/>
        <end position="67"/>
    </location>
</feature>
<organism evidence="2 3">
    <name type="scientific">Aplosporella prunicola CBS 121167</name>
    <dbReference type="NCBI Taxonomy" id="1176127"/>
    <lineage>
        <taxon>Eukaryota</taxon>
        <taxon>Fungi</taxon>
        <taxon>Dikarya</taxon>
        <taxon>Ascomycota</taxon>
        <taxon>Pezizomycotina</taxon>
        <taxon>Dothideomycetes</taxon>
        <taxon>Dothideomycetes incertae sedis</taxon>
        <taxon>Botryosphaeriales</taxon>
        <taxon>Aplosporellaceae</taxon>
        <taxon>Aplosporella</taxon>
    </lineage>
</organism>
<accession>A0A6A6AUA4</accession>
<dbReference type="AlphaFoldDB" id="A0A6A6AUA4"/>
<evidence type="ECO:0000256" key="1">
    <source>
        <dbReference type="SAM" id="MobiDB-lite"/>
    </source>
</evidence>
<dbReference type="Proteomes" id="UP000799438">
    <property type="component" value="Unassembled WGS sequence"/>
</dbReference>
<evidence type="ECO:0000313" key="3">
    <source>
        <dbReference type="Proteomes" id="UP000799438"/>
    </source>
</evidence>
<gene>
    <name evidence="2" type="ORF">K452DRAFT_293339</name>
</gene>
<protein>
    <submittedName>
        <fullName evidence="2">Uncharacterized protein</fullName>
    </submittedName>
</protein>
<name>A0A6A6AUA4_9PEZI</name>
<sequence length="67" mass="7402">MVAASRASGRPTSQPKRPGNRADPKDVRAPIVAYCSVGKFAATRKGNMRSARAPLRRQHTQQQDRSR</sequence>
<reference evidence="2" key="1">
    <citation type="journal article" date="2020" name="Stud. Mycol.">
        <title>101 Dothideomycetes genomes: a test case for predicting lifestyles and emergence of pathogens.</title>
        <authorList>
            <person name="Haridas S."/>
            <person name="Albert R."/>
            <person name="Binder M."/>
            <person name="Bloem J."/>
            <person name="Labutti K."/>
            <person name="Salamov A."/>
            <person name="Andreopoulos B."/>
            <person name="Baker S."/>
            <person name="Barry K."/>
            <person name="Bills G."/>
            <person name="Bluhm B."/>
            <person name="Cannon C."/>
            <person name="Castanera R."/>
            <person name="Culley D."/>
            <person name="Daum C."/>
            <person name="Ezra D."/>
            <person name="Gonzalez J."/>
            <person name="Henrissat B."/>
            <person name="Kuo A."/>
            <person name="Liang C."/>
            <person name="Lipzen A."/>
            <person name="Lutzoni F."/>
            <person name="Magnuson J."/>
            <person name="Mondo S."/>
            <person name="Nolan M."/>
            <person name="Ohm R."/>
            <person name="Pangilinan J."/>
            <person name="Park H.-J."/>
            <person name="Ramirez L."/>
            <person name="Alfaro M."/>
            <person name="Sun H."/>
            <person name="Tritt A."/>
            <person name="Yoshinaga Y."/>
            <person name="Zwiers L.-H."/>
            <person name="Turgeon B."/>
            <person name="Goodwin S."/>
            <person name="Spatafora J."/>
            <person name="Crous P."/>
            <person name="Grigoriev I."/>
        </authorList>
    </citation>
    <scope>NUCLEOTIDE SEQUENCE</scope>
    <source>
        <strain evidence="2">CBS 121167</strain>
    </source>
</reference>
<proteinExistence type="predicted"/>
<evidence type="ECO:0000313" key="2">
    <source>
        <dbReference type="EMBL" id="KAF2135280.1"/>
    </source>
</evidence>
<keyword evidence="3" id="KW-1185">Reference proteome</keyword>
<dbReference type="RefSeq" id="XP_033390999.1">
    <property type="nucleotide sequence ID" value="XM_033541544.1"/>
</dbReference>